<feature type="compositionally biased region" description="Polar residues" evidence="1">
    <location>
        <begin position="48"/>
        <end position="58"/>
    </location>
</feature>
<sequence length="124" mass="14174">MVWSQNSHLKQRYQPQQQVTLAQRAVRHITAPPSLGQHHGSVRIPITSPDTSKPSLPTESRRIRWSHSFQRRILAEKRKRVGIAPSSSDCPPRLSTNMRKRLTAVRFEPSANKTAFNPCSRAER</sequence>
<accession>A0AA88PDW4</accession>
<comment type="caution">
    <text evidence="2">The sequence shown here is derived from an EMBL/GenBank/DDBJ whole genome shotgun (WGS) entry which is preliminary data.</text>
</comment>
<protein>
    <submittedName>
        <fullName evidence="2">Uncharacterized protein</fullName>
    </submittedName>
</protein>
<feature type="region of interest" description="Disordered" evidence="1">
    <location>
        <begin position="31"/>
        <end position="60"/>
    </location>
</feature>
<keyword evidence="3" id="KW-1185">Reference proteome</keyword>
<dbReference type="EMBL" id="JAUYZG010000019">
    <property type="protein sequence ID" value="KAK2878315.1"/>
    <property type="molecule type" value="Genomic_DNA"/>
</dbReference>
<dbReference type="AlphaFoldDB" id="A0AA88PDW4"/>
<name>A0AA88PDW4_9TELE</name>
<evidence type="ECO:0000256" key="1">
    <source>
        <dbReference type="SAM" id="MobiDB-lite"/>
    </source>
</evidence>
<proteinExistence type="predicted"/>
<evidence type="ECO:0000313" key="2">
    <source>
        <dbReference type="EMBL" id="KAK2878315.1"/>
    </source>
</evidence>
<evidence type="ECO:0000313" key="3">
    <source>
        <dbReference type="Proteomes" id="UP001187343"/>
    </source>
</evidence>
<organism evidence="2 3">
    <name type="scientific">Cirrhinus molitorella</name>
    <name type="common">mud carp</name>
    <dbReference type="NCBI Taxonomy" id="172907"/>
    <lineage>
        <taxon>Eukaryota</taxon>
        <taxon>Metazoa</taxon>
        <taxon>Chordata</taxon>
        <taxon>Craniata</taxon>
        <taxon>Vertebrata</taxon>
        <taxon>Euteleostomi</taxon>
        <taxon>Actinopterygii</taxon>
        <taxon>Neopterygii</taxon>
        <taxon>Teleostei</taxon>
        <taxon>Ostariophysi</taxon>
        <taxon>Cypriniformes</taxon>
        <taxon>Cyprinidae</taxon>
        <taxon>Labeoninae</taxon>
        <taxon>Labeonini</taxon>
        <taxon>Cirrhinus</taxon>
    </lineage>
</organism>
<gene>
    <name evidence="2" type="ORF">Q8A67_019106</name>
</gene>
<reference evidence="2" key="1">
    <citation type="submission" date="2023-08" db="EMBL/GenBank/DDBJ databases">
        <title>Chromosome-level Genome Assembly of mud carp (Cirrhinus molitorella).</title>
        <authorList>
            <person name="Liu H."/>
        </authorList>
    </citation>
    <scope>NUCLEOTIDE SEQUENCE</scope>
    <source>
        <strain evidence="2">Prfri</strain>
        <tissue evidence="2">Muscle</tissue>
    </source>
</reference>
<dbReference type="Proteomes" id="UP001187343">
    <property type="component" value="Unassembled WGS sequence"/>
</dbReference>